<keyword evidence="1" id="KW-1133">Transmembrane helix</keyword>
<dbReference type="RefSeq" id="WP_026656640.1">
    <property type="nucleotide sequence ID" value="NC_022538.1"/>
</dbReference>
<evidence type="ECO:0000313" key="3">
    <source>
        <dbReference type="Proteomes" id="UP000032740"/>
    </source>
</evidence>
<dbReference type="STRING" id="1318466.BN85403670"/>
<gene>
    <name evidence="2" type="ORF">BN85403670</name>
</gene>
<dbReference type="EMBL" id="FO681347">
    <property type="protein sequence ID" value="CCV63944.1"/>
    <property type="molecule type" value="Genomic_DNA"/>
</dbReference>
<dbReference type="HOGENOM" id="CLU_2271219_0_0_14"/>
<accession>U4KK16</accession>
<feature type="transmembrane region" description="Helical" evidence="1">
    <location>
        <begin position="41"/>
        <end position="62"/>
    </location>
</feature>
<protein>
    <submittedName>
        <fullName evidence="2">Uncharacterized protein</fullName>
    </submittedName>
</protein>
<keyword evidence="3" id="KW-1185">Reference proteome</keyword>
<dbReference type="AlphaFoldDB" id="U4KK16"/>
<organism evidence="2 3">
    <name type="scientific">Alteracholeplasma palmae (strain ATCC 49389 / J233)</name>
    <name type="common">Acholeplasma palmae</name>
    <dbReference type="NCBI Taxonomy" id="1318466"/>
    <lineage>
        <taxon>Bacteria</taxon>
        <taxon>Bacillati</taxon>
        <taxon>Mycoplasmatota</taxon>
        <taxon>Mollicutes</taxon>
        <taxon>Acholeplasmatales</taxon>
        <taxon>Acholeplasmataceae</taxon>
        <taxon>Acholeplasma</taxon>
    </lineage>
</organism>
<sequence>MKKFKLGMKIMMYIITIILLSFFILMIASQDYKQTEHLSGYIIFAYIGLMISFFPATIAYAVREASKIDEGTNIVAGDMIVLFIVAPYFGIKYIYTDIFRKK</sequence>
<keyword evidence="1" id="KW-0812">Transmembrane</keyword>
<reference evidence="2 3" key="1">
    <citation type="journal article" date="2013" name="J. Mol. Microbiol. Biotechnol.">
        <title>Analysis of the Complete Genomes of Acholeplasma brassicae , A. palmae and A. laidlawii and Their Comparison to the Obligate Parasites from ' Candidatus Phytoplasma'.</title>
        <authorList>
            <person name="Kube M."/>
            <person name="Siewert C."/>
            <person name="Migdoll A.M."/>
            <person name="Duduk B."/>
            <person name="Holz S."/>
            <person name="Rabus R."/>
            <person name="Seemuller E."/>
            <person name="Mitrovic J."/>
            <person name="Muller I."/>
            <person name="Buttner C."/>
            <person name="Reinhardt R."/>
        </authorList>
    </citation>
    <scope>NUCLEOTIDE SEQUENCE [LARGE SCALE GENOMIC DNA]</scope>
    <source>
        <strain evidence="2 3">J233</strain>
    </source>
</reference>
<keyword evidence="1" id="KW-0472">Membrane</keyword>
<feature type="transmembrane region" description="Helical" evidence="1">
    <location>
        <begin position="12"/>
        <end position="29"/>
    </location>
</feature>
<evidence type="ECO:0000313" key="2">
    <source>
        <dbReference type="EMBL" id="CCV63944.1"/>
    </source>
</evidence>
<feature type="transmembrane region" description="Helical" evidence="1">
    <location>
        <begin position="74"/>
        <end position="95"/>
    </location>
</feature>
<dbReference type="Proteomes" id="UP000032740">
    <property type="component" value="Chromosome"/>
</dbReference>
<proteinExistence type="predicted"/>
<dbReference type="KEGG" id="apal:BN85403670"/>
<name>U4KK16_ALTPJ</name>
<evidence type="ECO:0000256" key="1">
    <source>
        <dbReference type="SAM" id="Phobius"/>
    </source>
</evidence>